<gene>
    <name evidence="3" type="ORF">DQK91_15370</name>
</gene>
<evidence type="ECO:0000313" key="3">
    <source>
        <dbReference type="EMBL" id="TVM32261.1"/>
    </source>
</evidence>
<protein>
    <submittedName>
        <fullName evidence="3">Uncharacterized protein</fullName>
    </submittedName>
</protein>
<feature type="compositionally biased region" description="Basic and acidic residues" evidence="1">
    <location>
        <begin position="590"/>
        <end position="613"/>
    </location>
</feature>
<reference evidence="3 4" key="1">
    <citation type="submission" date="2018-06" db="EMBL/GenBank/DDBJ databases">
        <title>Complete genome of Desulfovibrio marinus P48SEP.</title>
        <authorList>
            <person name="Crispim J.S."/>
            <person name="Vidigal P.M.P."/>
            <person name="Silva L.C.F."/>
            <person name="Araujo L.C."/>
            <person name="Laguardia C.N."/>
            <person name="Dias R.S."/>
            <person name="Sousa M.P."/>
            <person name="Paula S.O."/>
            <person name="Silva C."/>
        </authorList>
    </citation>
    <scope>NUCLEOTIDE SEQUENCE [LARGE SCALE GENOMIC DNA]</scope>
    <source>
        <strain evidence="3 4">P48SEP</strain>
    </source>
</reference>
<proteinExistence type="predicted"/>
<feature type="compositionally biased region" description="Polar residues" evidence="1">
    <location>
        <begin position="620"/>
        <end position="639"/>
    </location>
</feature>
<feature type="region of interest" description="Disordered" evidence="1">
    <location>
        <begin position="529"/>
        <end position="647"/>
    </location>
</feature>
<feature type="chain" id="PRO_5026964269" evidence="2">
    <location>
        <begin position="26"/>
        <end position="797"/>
    </location>
</feature>
<feature type="compositionally biased region" description="Pro residues" evidence="1">
    <location>
        <begin position="547"/>
        <end position="559"/>
    </location>
</feature>
<comment type="caution">
    <text evidence="3">The sequence shown here is derived from an EMBL/GenBank/DDBJ whole genome shotgun (WGS) entry which is preliminary data.</text>
</comment>
<name>A0A6P1ZGU7_9BACT</name>
<evidence type="ECO:0000313" key="4">
    <source>
        <dbReference type="Proteomes" id="UP000434052"/>
    </source>
</evidence>
<feature type="signal peptide" evidence="2">
    <location>
        <begin position="1"/>
        <end position="25"/>
    </location>
</feature>
<accession>A0A6P1ZGU7</accession>
<organism evidence="3 4">
    <name type="scientific">Oceanidesulfovibrio marinus</name>
    <dbReference type="NCBI Taxonomy" id="370038"/>
    <lineage>
        <taxon>Bacteria</taxon>
        <taxon>Pseudomonadati</taxon>
        <taxon>Thermodesulfobacteriota</taxon>
        <taxon>Desulfovibrionia</taxon>
        <taxon>Desulfovibrionales</taxon>
        <taxon>Desulfovibrionaceae</taxon>
        <taxon>Oceanidesulfovibrio</taxon>
    </lineage>
</organism>
<keyword evidence="2" id="KW-0732">Signal</keyword>
<sequence length="797" mass="87464">MIRCSFAFVLTLFLALLLWSAAAHAQPQDYLTLKRRIWDRWEQVMNQYPAGPQRQAAFEQYVNQPLAKLDPDRMNDFRNVCQDAGVSYDEKLFSAGSPPWSKSFKKGGDLDTQAPDLRAYYRMRRAAKARGLQVTDNGNSFSIGSHETTVHMPPSRFNGPTSQAAYERAMAADQEAAEYIAQGGSTTIPTAKGPVTLRRNVLRTPMAEAGDYLKKAHEARDFLEGPNVGRQQVIESMNFSNKAVYKTEQSLRKAGINPGMAIHRKTSAELDTMLGNRKGAEAVAFARKQNENAFRQLDRMLVKSAKATARDIADLRGRIIAAEKAGDTAKAVALRQQLVNTRNLINRTASQAGRREIVRKVFQEGDDAASAGSKGARYLKKLSEKFGKMSPALKKLGGILLKGFSAAARAAELHALYKEYEAAEQRETEWAQKIGRDPSTGGIAKEFVFGALGFHRAKEAADQAMARQGKDANPSDWEYIRTFVAVYADQNIEAVGPLGNDPTVKLEEYMRAHPEFARKYGVVLEDDAMADATPPTPPETAKTKPDAPNPPAAPTPPPMVAASLPPDKGADAKEKKDNAPAPPPMVRASLENKDDNEKKPDKKSTGQEPDAKTSDPGSGKPSQARTTGPKTRSGPTQTAGFKANRPYTVTGMALETEQRKCRVGAKTYKTFEGIVDGSGMSVTVNQDGRSYILSGESARLVLEKQRFIERLAYCGYVTTGRYAGFGPGITQAAPAKPQPKINWNVWKTRNNPSKKYKCINSLCKDCSMWTHIGAPLYDKCRNCLEQNRQKLLSCGGP</sequence>
<dbReference type="Proteomes" id="UP000434052">
    <property type="component" value="Unassembled WGS sequence"/>
</dbReference>
<dbReference type="RefSeq" id="WP_144306273.1">
    <property type="nucleotide sequence ID" value="NZ_QMIF01000011.1"/>
</dbReference>
<evidence type="ECO:0000256" key="1">
    <source>
        <dbReference type="SAM" id="MobiDB-lite"/>
    </source>
</evidence>
<evidence type="ECO:0000256" key="2">
    <source>
        <dbReference type="SAM" id="SignalP"/>
    </source>
</evidence>
<dbReference type="AlphaFoldDB" id="A0A6P1ZGU7"/>
<dbReference type="EMBL" id="QMIF01000011">
    <property type="protein sequence ID" value="TVM32261.1"/>
    <property type="molecule type" value="Genomic_DNA"/>
</dbReference>
<feature type="compositionally biased region" description="Basic and acidic residues" evidence="1">
    <location>
        <begin position="568"/>
        <end position="578"/>
    </location>
</feature>